<dbReference type="PRINTS" id="PR02024">
    <property type="entry name" value="AQUAPORIN11"/>
</dbReference>
<dbReference type="Gene3D" id="1.20.1080.10">
    <property type="entry name" value="Glycerol uptake facilitator protein"/>
    <property type="match status" value="1"/>
</dbReference>
<protein>
    <submittedName>
        <fullName evidence="6">Aquaporin 11</fullName>
    </submittedName>
</protein>
<evidence type="ECO:0000313" key="6">
    <source>
        <dbReference type="Ensembl" id="ENSPTXP00000004283.1"/>
    </source>
</evidence>
<accession>A0A670XZY3</accession>
<evidence type="ECO:0000256" key="1">
    <source>
        <dbReference type="ARBA" id="ARBA00004141"/>
    </source>
</evidence>
<dbReference type="InterPro" id="IPR023271">
    <property type="entry name" value="Aquaporin-like"/>
</dbReference>
<dbReference type="GO" id="GO:0005783">
    <property type="term" value="C:endoplasmic reticulum"/>
    <property type="evidence" value="ECO:0007669"/>
    <property type="project" value="Ensembl"/>
</dbReference>
<dbReference type="GO" id="GO:0050680">
    <property type="term" value="P:negative regulation of epithelial cell proliferation"/>
    <property type="evidence" value="ECO:0007669"/>
    <property type="project" value="Ensembl"/>
</dbReference>
<dbReference type="GO" id="GO:0051260">
    <property type="term" value="P:protein homooligomerization"/>
    <property type="evidence" value="ECO:0007669"/>
    <property type="project" value="Ensembl"/>
</dbReference>
<reference evidence="6" key="1">
    <citation type="submission" date="2025-08" db="UniProtKB">
        <authorList>
            <consortium name="Ensembl"/>
        </authorList>
    </citation>
    <scope>IDENTIFICATION</scope>
</reference>
<dbReference type="PANTHER" id="PTHR21191">
    <property type="entry name" value="AQUAPORIN"/>
    <property type="match status" value="1"/>
</dbReference>
<gene>
    <name evidence="6" type="primary">AQP11</name>
</gene>
<name>A0A670XZY3_PSETE</name>
<organism evidence="6 7">
    <name type="scientific">Pseudonaja textilis</name>
    <name type="common">Eastern brown snake</name>
    <dbReference type="NCBI Taxonomy" id="8673"/>
    <lineage>
        <taxon>Eukaryota</taxon>
        <taxon>Metazoa</taxon>
        <taxon>Chordata</taxon>
        <taxon>Craniata</taxon>
        <taxon>Vertebrata</taxon>
        <taxon>Euteleostomi</taxon>
        <taxon>Lepidosauria</taxon>
        <taxon>Squamata</taxon>
        <taxon>Bifurcata</taxon>
        <taxon>Unidentata</taxon>
        <taxon>Episquamata</taxon>
        <taxon>Toxicofera</taxon>
        <taxon>Serpentes</taxon>
        <taxon>Colubroidea</taxon>
        <taxon>Elapidae</taxon>
        <taxon>Hydrophiinae</taxon>
        <taxon>Pseudonaja</taxon>
    </lineage>
</organism>
<dbReference type="SUPFAM" id="SSF81338">
    <property type="entry name" value="Aquaporin-like"/>
    <property type="match status" value="1"/>
</dbReference>
<keyword evidence="3 5" id="KW-1133">Transmembrane helix</keyword>
<feature type="transmembrane region" description="Helical" evidence="5">
    <location>
        <begin position="121"/>
        <end position="141"/>
    </location>
</feature>
<keyword evidence="7" id="KW-1185">Reference proteome</keyword>
<dbReference type="Ensembl" id="ENSPTXT00000004405.1">
    <property type="protein sequence ID" value="ENSPTXP00000004283.1"/>
    <property type="gene ID" value="ENSPTXG00000003161.1"/>
</dbReference>
<comment type="subcellular location">
    <subcellularLocation>
        <location evidence="1">Membrane</location>
        <topology evidence="1">Multi-pass membrane protein</topology>
    </subcellularLocation>
</comment>
<reference evidence="6" key="2">
    <citation type="submission" date="2025-09" db="UniProtKB">
        <authorList>
            <consortium name="Ensembl"/>
        </authorList>
    </citation>
    <scope>IDENTIFICATION</scope>
</reference>
<dbReference type="GO" id="GO:0008284">
    <property type="term" value="P:positive regulation of cell population proliferation"/>
    <property type="evidence" value="ECO:0007669"/>
    <property type="project" value="Ensembl"/>
</dbReference>
<feature type="transmembrane region" description="Helical" evidence="5">
    <location>
        <begin position="77"/>
        <end position="100"/>
    </location>
</feature>
<evidence type="ECO:0000256" key="4">
    <source>
        <dbReference type="ARBA" id="ARBA00023136"/>
    </source>
</evidence>
<evidence type="ECO:0000256" key="5">
    <source>
        <dbReference type="SAM" id="Phobius"/>
    </source>
</evidence>
<keyword evidence="4 5" id="KW-0472">Membrane</keyword>
<dbReference type="GeneTree" id="ENSGT00530000063816"/>
<dbReference type="GO" id="GO:0072014">
    <property type="term" value="P:proximal tubule development"/>
    <property type="evidence" value="ECO:0007669"/>
    <property type="project" value="Ensembl"/>
</dbReference>
<dbReference type="GO" id="GO:1904293">
    <property type="term" value="P:negative regulation of ERAD pathway"/>
    <property type="evidence" value="ECO:0007669"/>
    <property type="project" value="Ensembl"/>
</dbReference>
<dbReference type="GO" id="GO:0015250">
    <property type="term" value="F:water channel activity"/>
    <property type="evidence" value="ECO:0007669"/>
    <property type="project" value="Ensembl"/>
</dbReference>
<dbReference type="GO" id="GO:0048388">
    <property type="term" value="P:endosomal lumen acidification"/>
    <property type="evidence" value="ECO:0007669"/>
    <property type="project" value="Ensembl"/>
</dbReference>
<evidence type="ECO:0000256" key="3">
    <source>
        <dbReference type="ARBA" id="ARBA00022989"/>
    </source>
</evidence>
<dbReference type="InterPro" id="IPR000425">
    <property type="entry name" value="MIP"/>
</dbReference>
<feature type="transmembrane region" description="Helical" evidence="5">
    <location>
        <begin position="161"/>
        <end position="180"/>
    </location>
</feature>
<dbReference type="PANTHER" id="PTHR21191:SF7">
    <property type="entry name" value="AQUAPORIN-11"/>
    <property type="match status" value="1"/>
</dbReference>
<dbReference type="GO" id="GO:0015254">
    <property type="term" value="F:glycerol channel activity"/>
    <property type="evidence" value="ECO:0007669"/>
    <property type="project" value="Ensembl"/>
</dbReference>
<keyword evidence="2 5" id="KW-0812">Transmembrane</keyword>
<dbReference type="Proteomes" id="UP000472273">
    <property type="component" value="Unplaced"/>
</dbReference>
<dbReference type="GO" id="GO:0006612">
    <property type="term" value="P:protein targeting to membrane"/>
    <property type="evidence" value="ECO:0007669"/>
    <property type="project" value="Ensembl"/>
</dbReference>
<dbReference type="OMA" id="CACSHEL"/>
<dbReference type="GO" id="GO:0032364">
    <property type="term" value="P:intracellular oxygen homeostasis"/>
    <property type="evidence" value="ECO:0007669"/>
    <property type="project" value="Ensembl"/>
</dbReference>
<dbReference type="GO" id="GO:0009986">
    <property type="term" value="C:cell surface"/>
    <property type="evidence" value="ECO:0007669"/>
    <property type="project" value="Ensembl"/>
</dbReference>
<dbReference type="GO" id="GO:0140070">
    <property type="term" value="F:hydrogen peroxide channel activity"/>
    <property type="evidence" value="ECO:0007669"/>
    <property type="project" value="Ensembl"/>
</dbReference>
<dbReference type="InterPro" id="IPR023266">
    <property type="entry name" value="Aquaporin_11"/>
</dbReference>
<proteinExistence type="predicted"/>
<dbReference type="AlphaFoldDB" id="A0A670XZY3"/>
<dbReference type="Pfam" id="PF00230">
    <property type="entry name" value="MIP"/>
    <property type="match status" value="1"/>
</dbReference>
<dbReference type="InterPro" id="IPR051883">
    <property type="entry name" value="AQP11/12_channel"/>
</dbReference>
<feature type="transmembrane region" description="Helical" evidence="5">
    <location>
        <begin position="192"/>
        <end position="211"/>
    </location>
</feature>
<evidence type="ECO:0000256" key="2">
    <source>
        <dbReference type="ARBA" id="ARBA00022692"/>
    </source>
</evidence>
<sequence length="259" mass="28776">MWPGGGSMDTNDALISLIVMAGIILLVGACRQLAYRELRRTTNWFNFAQELTATFQICACTHELCLLGSWLPRPQVALWLTYIFTVLHGWTLAGSVGNPASSIQHLYKGQLRFHAWCLQTLAQFAAAILAHLCMKLIWMLGFTSGHSRALPDLCSDPIQTTISNAFGLEFLFSFLLHLTLLQFQAISPTMKIHLVALLITSFVYAGGHLTGAVFNPALAFSLHGSCFIDQFWNYLVVYCIAPCAGEGVLYFHIWTDKDP</sequence>
<evidence type="ECO:0000313" key="7">
    <source>
        <dbReference type="Proteomes" id="UP000472273"/>
    </source>
</evidence>
<feature type="transmembrane region" description="Helical" evidence="5">
    <location>
        <begin position="13"/>
        <end position="30"/>
    </location>
</feature>
<dbReference type="GO" id="GO:0005886">
    <property type="term" value="C:plasma membrane"/>
    <property type="evidence" value="ECO:0007669"/>
    <property type="project" value="Ensembl"/>
</dbReference>
<dbReference type="GO" id="GO:0009992">
    <property type="term" value="P:intracellular water homeostasis"/>
    <property type="evidence" value="ECO:0007669"/>
    <property type="project" value="Ensembl"/>
</dbReference>
<feature type="transmembrane region" description="Helical" evidence="5">
    <location>
        <begin position="231"/>
        <end position="253"/>
    </location>
</feature>